<comment type="caution">
    <text evidence="3">The sequence shown here is derived from an EMBL/GenBank/DDBJ whole genome shotgun (WGS) entry which is preliminary data.</text>
</comment>
<proteinExistence type="predicted"/>
<feature type="compositionally biased region" description="Pro residues" evidence="1">
    <location>
        <begin position="505"/>
        <end position="516"/>
    </location>
</feature>
<dbReference type="EMBL" id="BONK01000001">
    <property type="protein sequence ID" value="GIG19455.1"/>
    <property type="molecule type" value="Genomic_DNA"/>
</dbReference>
<dbReference type="Proteomes" id="UP000632740">
    <property type="component" value="Unassembled WGS sequence"/>
</dbReference>
<dbReference type="RefSeq" id="WP_203747394.1">
    <property type="nucleotide sequence ID" value="NZ_BONK01000001.1"/>
</dbReference>
<keyword evidence="2" id="KW-1133">Transmembrane helix</keyword>
<feature type="region of interest" description="Disordered" evidence="1">
    <location>
        <begin position="497"/>
        <end position="516"/>
    </location>
</feature>
<keyword evidence="2" id="KW-0812">Transmembrane</keyword>
<feature type="region of interest" description="Disordered" evidence="1">
    <location>
        <begin position="1"/>
        <end position="30"/>
    </location>
</feature>
<keyword evidence="4" id="KW-1185">Reference proteome</keyword>
<feature type="transmembrane region" description="Helical" evidence="2">
    <location>
        <begin position="353"/>
        <end position="373"/>
    </location>
</feature>
<dbReference type="AlphaFoldDB" id="A0A919NZH3"/>
<name>A0A919NZH3_9CELL</name>
<feature type="compositionally biased region" description="Low complexity" evidence="1">
    <location>
        <begin position="1"/>
        <end position="11"/>
    </location>
</feature>
<evidence type="ECO:0000313" key="4">
    <source>
        <dbReference type="Proteomes" id="UP000632740"/>
    </source>
</evidence>
<evidence type="ECO:0000256" key="1">
    <source>
        <dbReference type="SAM" id="MobiDB-lite"/>
    </source>
</evidence>
<sequence>MSTWSGTPHPGTGQGGAPGTAQHPGTVPQGAALPLEHDEVLASWWWWTDAARAADEPTLALALDDRRPAGPWSGPDPAVPDVLRARDLLLVGRLDEADVTLDRAARAASPTGDVAYPQLVLSAVRAARRDDQSWSALLGSAASRWPAATVAPLVAAAADARGDRDTADRARVAAGPERSTGESFVRTAVAALAARPAKDAARLGALVAAWADRTLRRRAEPDVATALVIADALAARGDRAGARLLLHAVDVRVPANADVRAAAKRLTPSLLRYWVAGACAAAVLAATALVAAMHGDAQLMRFVAPAAAFGFLALVRAPGLTRTETSVWRELRTRVYDEDKGGTTSRESQSAGWYMLAVIAGGTVAVVVDLTVVASVGRALSGDAAWATSGATLGVFVVVGALGVVAGALGARAAVRAGLRRRRDRRAAAEALARSQAGSTCRCTTDRWVADPLASDYAAFHLVTWTGVAAPVPGGTLQRCPRTGTLWLTGPVGAGGRTLALSGRPPGPAVPQPYRG</sequence>
<feature type="transmembrane region" description="Helical" evidence="2">
    <location>
        <begin position="299"/>
        <end position="319"/>
    </location>
</feature>
<feature type="transmembrane region" description="Helical" evidence="2">
    <location>
        <begin position="270"/>
        <end position="293"/>
    </location>
</feature>
<gene>
    <name evidence="3" type="ORF">Cch01nite_01790</name>
</gene>
<evidence type="ECO:0000256" key="2">
    <source>
        <dbReference type="SAM" id="Phobius"/>
    </source>
</evidence>
<evidence type="ECO:0000313" key="3">
    <source>
        <dbReference type="EMBL" id="GIG19455.1"/>
    </source>
</evidence>
<keyword evidence="2" id="KW-0472">Membrane</keyword>
<feature type="transmembrane region" description="Helical" evidence="2">
    <location>
        <begin position="393"/>
        <end position="415"/>
    </location>
</feature>
<accession>A0A919NZH3</accession>
<organism evidence="3 4">
    <name type="scientific">Cellulomonas chitinilytica</name>
    <dbReference type="NCBI Taxonomy" id="398759"/>
    <lineage>
        <taxon>Bacteria</taxon>
        <taxon>Bacillati</taxon>
        <taxon>Actinomycetota</taxon>
        <taxon>Actinomycetes</taxon>
        <taxon>Micrococcales</taxon>
        <taxon>Cellulomonadaceae</taxon>
        <taxon>Cellulomonas</taxon>
    </lineage>
</organism>
<protein>
    <submittedName>
        <fullName evidence="3">Uncharacterized protein</fullName>
    </submittedName>
</protein>
<reference evidence="3" key="1">
    <citation type="submission" date="2021-01" db="EMBL/GenBank/DDBJ databases">
        <title>Whole genome shotgun sequence of Cellulomonas chitinilytica NBRC 110799.</title>
        <authorList>
            <person name="Komaki H."/>
            <person name="Tamura T."/>
        </authorList>
    </citation>
    <scope>NUCLEOTIDE SEQUENCE</scope>
    <source>
        <strain evidence="3">NBRC 110799</strain>
    </source>
</reference>